<organism evidence="2">
    <name type="scientific">Melipona fasciculata</name>
    <dbReference type="NCBI Taxonomy" id="596912"/>
    <lineage>
        <taxon>Eukaryota</taxon>
        <taxon>Metazoa</taxon>
        <taxon>Ecdysozoa</taxon>
        <taxon>Arthropoda</taxon>
        <taxon>Hexapoda</taxon>
        <taxon>Insecta</taxon>
        <taxon>Pterygota</taxon>
        <taxon>Neoptera</taxon>
        <taxon>Endopterygota</taxon>
        <taxon>Hymenoptera</taxon>
        <taxon>Apocrita</taxon>
        <taxon>Aculeata</taxon>
        <taxon>Apoidea</taxon>
        <taxon>Anthophila</taxon>
        <taxon>Apidae</taxon>
        <taxon>Melipona</taxon>
    </lineage>
</organism>
<evidence type="ECO:0000313" key="2">
    <source>
        <dbReference type="EMBL" id="QEN99354.1"/>
    </source>
</evidence>
<sequence length="99" mass="12356">MNIKLFMYMINDLLMIIILMFMNLFIMYSRSFYYLSFLIIMEFIYMLFMLFMLLYMFSLWLFFMFLMFIVCEGILGLLMLISMNYEYGHQKINFLNLFM</sequence>
<keyword evidence="1" id="KW-0812">Transmembrane</keyword>
<accession>A0A5C1XFB2</accession>
<name>A0A5C1XFB2_9HYME</name>
<protein>
    <submittedName>
        <fullName evidence="2">NADH dehydrogenase subunit 4L</fullName>
    </submittedName>
</protein>
<proteinExistence type="predicted"/>
<feature type="transmembrane region" description="Helical" evidence="1">
    <location>
        <begin position="60"/>
        <end position="81"/>
    </location>
</feature>
<keyword evidence="1" id="KW-1133">Transmembrane helix</keyword>
<gene>
    <name evidence="2" type="primary">ND4L</name>
</gene>
<dbReference type="EMBL" id="MH680930">
    <property type="protein sequence ID" value="QEN99354.1"/>
    <property type="molecule type" value="Genomic_DNA"/>
</dbReference>
<feature type="transmembrane region" description="Helical" evidence="1">
    <location>
        <begin position="32"/>
        <end position="54"/>
    </location>
</feature>
<dbReference type="AlphaFoldDB" id="A0A5C1XFB2"/>
<reference evidence="2" key="1">
    <citation type="submission" date="2018-07" db="EMBL/GenBank/DDBJ databases">
        <title>Melipona fasciculata mitochondrion.</title>
        <authorList>
            <person name="da Silva G.R."/>
            <person name="Souza I.G.B."/>
            <person name="Prosdocimi F."/>
            <person name="Bentzen P."/>
            <person name="Diniz F.M."/>
        </authorList>
    </citation>
    <scope>NUCLEOTIDE SEQUENCE</scope>
    <source>
        <tissue evidence="2">Thorax</tissue>
    </source>
</reference>
<keyword evidence="2" id="KW-0496">Mitochondrion</keyword>
<keyword evidence="1" id="KW-0472">Membrane</keyword>
<evidence type="ECO:0000256" key="1">
    <source>
        <dbReference type="SAM" id="Phobius"/>
    </source>
</evidence>
<feature type="transmembrane region" description="Helical" evidence="1">
    <location>
        <begin position="6"/>
        <end position="25"/>
    </location>
</feature>
<geneLocation type="mitochondrion" evidence="2"/>